<keyword evidence="1" id="KW-0812">Transmembrane</keyword>
<proteinExistence type="predicted"/>
<dbReference type="EMBL" id="FNDU01000008">
    <property type="protein sequence ID" value="SDI47019.1"/>
    <property type="molecule type" value="Genomic_DNA"/>
</dbReference>
<name>A0A1G8KUF6_9BACI</name>
<evidence type="ECO:0000313" key="3">
    <source>
        <dbReference type="Proteomes" id="UP000199017"/>
    </source>
</evidence>
<keyword evidence="1" id="KW-0472">Membrane</keyword>
<evidence type="ECO:0000313" key="2">
    <source>
        <dbReference type="EMBL" id="SDI47019.1"/>
    </source>
</evidence>
<keyword evidence="1" id="KW-1133">Transmembrane helix</keyword>
<organism evidence="2 3">
    <name type="scientific">Alteribacillus bidgolensis</name>
    <dbReference type="NCBI Taxonomy" id="930129"/>
    <lineage>
        <taxon>Bacteria</taxon>
        <taxon>Bacillati</taxon>
        <taxon>Bacillota</taxon>
        <taxon>Bacilli</taxon>
        <taxon>Bacillales</taxon>
        <taxon>Bacillaceae</taxon>
        <taxon>Alteribacillus</taxon>
    </lineage>
</organism>
<protein>
    <submittedName>
        <fullName evidence="2">Uncharacterized protein</fullName>
    </submittedName>
</protein>
<sequence length="85" mass="9936">MHWGYFHPFGLFFFIVLAALFIANITIWTRRDRMCYQKSDIAITTLDNRLAKSENTIDEYNDIKEAIKGYAQECEISITKGNHLC</sequence>
<evidence type="ECO:0000256" key="1">
    <source>
        <dbReference type="SAM" id="Phobius"/>
    </source>
</evidence>
<dbReference type="AlphaFoldDB" id="A0A1G8KUF6"/>
<reference evidence="2 3" key="1">
    <citation type="submission" date="2016-10" db="EMBL/GenBank/DDBJ databases">
        <authorList>
            <person name="de Groot N.N."/>
        </authorList>
    </citation>
    <scope>NUCLEOTIDE SEQUENCE [LARGE SCALE GENOMIC DNA]</scope>
    <source>
        <strain evidence="3">P4B,CCM 7963,CECT 7998,DSM 25260,IBRC-M 10614,KCTC 13821</strain>
    </source>
</reference>
<accession>A0A1G8KUF6</accession>
<keyword evidence="3" id="KW-1185">Reference proteome</keyword>
<gene>
    <name evidence="2" type="ORF">SAMN05216352_10814</name>
</gene>
<feature type="transmembrane region" description="Helical" evidence="1">
    <location>
        <begin position="6"/>
        <end position="28"/>
    </location>
</feature>
<dbReference type="Proteomes" id="UP000199017">
    <property type="component" value="Unassembled WGS sequence"/>
</dbReference>